<comment type="subcellular location">
    <subcellularLocation>
        <location evidence="1">Cell envelope</location>
    </subcellularLocation>
</comment>
<dbReference type="PRINTS" id="PR00690">
    <property type="entry name" value="ADHESNFAMILY"/>
</dbReference>
<dbReference type="InterPro" id="IPR006127">
    <property type="entry name" value="ZnuA-like"/>
</dbReference>
<evidence type="ECO:0000256" key="6">
    <source>
        <dbReference type="RuleBase" id="RU003512"/>
    </source>
</evidence>
<protein>
    <submittedName>
        <fullName evidence="8">Zinc ABC transporter substrate-binding protein</fullName>
    </submittedName>
</protein>
<keyword evidence="5 7" id="KW-0732">Signal</keyword>
<dbReference type="Pfam" id="PF01297">
    <property type="entry name" value="ZnuA"/>
    <property type="match status" value="1"/>
</dbReference>
<dbReference type="OrthoDB" id="9793396at2"/>
<evidence type="ECO:0000313" key="9">
    <source>
        <dbReference type="Proteomes" id="UP000480312"/>
    </source>
</evidence>
<name>A0A7C9JSH4_9GAMM</name>
<dbReference type="EMBL" id="JAAEHK010000009">
    <property type="protein sequence ID" value="NDL70560.1"/>
    <property type="molecule type" value="Genomic_DNA"/>
</dbReference>
<evidence type="ECO:0000313" key="8">
    <source>
        <dbReference type="EMBL" id="NDL70560.1"/>
    </source>
</evidence>
<evidence type="ECO:0000256" key="2">
    <source>
        <dbReference type="ARBA" id="ARBA00011028"/>
    </source>
</evidence>
<organism evidence="8 9">
    <name type="scientific">Vreelandella alkaliphila</name>
    <dbReference type="NCBI Taxonomy" id="272774"/>
    <lineage>
        <taxon>Bacteria</taxon>
        <taxon>Pseudomonadati</taxon>
        <taxon>Pseudomonadota</taxon>
        <taxon>Gammaproteobacteria</taxon>
        <taxon>Oceanospirillales</taxon>
        <taxon>Halomonadaceae</taxon>
        <taxon>Vreelandella</taxon>
    </lineage>
</organism>
<evidence type="ECO:0000256" key="4">
    <source>
        <dbReference type="ARBA" id="ARBA00022723"/>
    </source>
</evidence>
<dbReference type="InterPro" id="IPR006128">
    <property type="entry name" value="Lipoprotein_PsaA-like"/>
</dbReference>
<dbReference type="PANTHER" id="PTHR42953:SF1">
    <property type="entry name" value="METAL-BINDING PROTEIN HI_0362-RELATED"/>
    <property type="match status" value="1"/>
</dbReference>
<dbReference type="Proteomes" id="UP000480312">
    <property type="component" value="Unassembled WGS sequence"/>
</dbReference>
<sequence>MTKRYIKHSVKYFVGIAVGAALTWGMSSAQANMLHEPPINIAVTFSVLGDLVEKVAGEDAEVTVLTPVNAEVHEWELTPDNFAALEDADIVFYNGYQLEQWMGQVKATITDGVPMVAVAEASGYPTQSIVTGEMEGDVDPHLWMDPRAAKAYVRVIANALEDLLPKQADNIHHRAAKLKEELHALHVELQEALEVIPNDRRVLISSEAAFLYFADAYHFEHDGIWGTNAETEGSPRQLMRIIDKINERQPAALFWESTISDRYVSSIARDTGLAVAGPLYVDSLSEPGGEAADYFAMLRHNVELLRRYLATE</sequence>
<dbReference type="AlphaFoldDB" id="A0A7C9JSH4"/>
<dbReference type="PRINTS" id="PR00691">
    <property type="entry name" value="ADHESINB"/>
</dbReference>
<keyword evidence="4" id="KW-0479">Metal-binding</keyword>
<evidence type="ECO:0000256" key="3">
    <source>
        <dbReference type="ARBA" id="ARBA00022448"/>
    </source>
</evidence>
<dbReference type="PANTHER" id="PTHR42953">
    <property type="entry name" value="HIGH-AFFINITY ZINC UPTAKE SYSTEM PROTEIN ZNUA-RELATED"/>
    <property type="match status" value="1"/>
</dbReference>
<feature type="signal peptide" evidence="7">
    <location>
        <begin position="1"/>
        <end position="31"/>
    </location>
</feature>
<dbReference type="GO" id="GO:0007155">
    <property type="term" value="P:cell adhesion"/>
    <property type="evidence" value="ECO:0007669"/>
    <property type="project" value="InterPro"/>
</dbReference>
<dbReference type="Gene3D" id="3.40.50.1980">
    <property type="entry name" value="Nitrogenase molybdenum iron protein domain"/>
    <property type="match status" value="2"/>
</dbReference>
<dbReference type="GO" id="GO:0030313">
    <property type="term" value="C:cell envelope"/>
    <property type="evidence" value="ECO:0007669"/>
    <property type="project" value="UniProtKB-SubCell"/>
</dbReference>
<dbReference type="GO" id="GO:0030001">
    <property type="term" value="P:metal ion transport"/>
    <property type="evidence" value="ECO:0007669"/>
    <property type="project" value="InterPro"/>
</dbReference>
<evidence type="ECO:0000256" key="1">
    <source>
        <dbReference type="ARBA" id="ARBA00004196"/>
    </source>
</evidence>
<comment type="caution">
    <text evidence="8">The sequence shown here is derived from an EMBL/GenBank/DDBJ whole genome shotgun (WGS) entry which is preliminary data.</text>
</comment>
<accession>A0A7C9JSH4</accession>
<reference evidence="8 9" key="1">
    <citation type="submission" date="2020-01" db="EMBL/GenBank/DDBJ databases">
        <title>Whole genome sequencing of Halomonas alkaliphila strain LS44.</title>
        <authorList>
            <person name="Kumar S."/>
            <person name="Paul D."/>
            <person name="Shouche Y."/>
            <person name="Suryavanshi M.V."/>
        </authorList>
    </citation>
    <scope>NUCLEOTIDE SEQUENCE [LARGE SCALE GENOMIC DNA]</scope>
    <source>
        <strain evidence="8 9">LS44</strain>
    </source>
</reference>
<keyword evidence="3 6" id="KW-0813">Transport</keyword>
<evidence type="ECO:0000256" key="7">
    <source>
        <dbReference type="SAM" id="SignalP"/>
    </source>
</evidence>
<proteinExistence type="inferred from homology"/>
<dbReference type="InterPro" id="IPR050492">
    <property type="entry name" value="Bact_metal-bind_prot9"/>
</dbReference>
<dbReference type="SUPFAM" id="SSF53807">
    <property type="entry name" value="Helical backbone' metal receptor"/>
    <property type="match status" value="1"/>
</dbReference>
<comment type="similarity">
    <text evidence="2 6">Belongs to the bacterial solute-binding protein 9 family.</text>
</comment>
<evidence type="ECO:0000256" key="5">
    <source>
        <dbReference type="ARBA" id="ARBA00022729"/>
    </source>
</evidence>
<feature type="chain" id="PRO_5028829239" evidence="7">
    <location>
        <begin position="32"/>
        <end position="312"/>
    </location>
</feature>
<dbReference type="GO" id="GO:0046872">
    <property type="term" value="F:metal ion binding"/>
    <property type="evidence" value="ECO:0007669"/>
    <property type="project" value="UniProtKB-KW"/>
</dbReference>
<dbReference type="InterPro" id="IPR006129">
    <property type="entry name" value="AdhesinB"/>
</dbReference>
<gene>
    <name evidence="8" type="ORF">GPL32_08550</name>
</gene>